<organism evidence="4 5">
    <name type="scientific">Malassezia japonica</name>
    <dbReference type="NCBI Taxonomy" id="223818"/>
    <lineage>
        <taxon>Eukaryota</taxon>
        <taxon>Fungi</taxon>
        <taxon>Dikarya</taxon>
        <taxon>Basidiomycota</taxon>
        <taxon>Ustilaginomycotina</taxon>
        <taxon>Malasseziomycetes</taxon>
        <taxon>Malasseziales</taxon>
        <taxon>Malasseziaceae</taxon>
        <taxon>Malassezia</taxon>
    </lineage>
</organism>
<evidence type="ECO:0000313" key="5">
    <source>
        <dbReference type="Proteomes" id="UP001217754"/>
    </source>
</evidence>
<dbReference type="SUPFAM" id="SSF51197">
    <property type="entry name" value="Clavaminate synthase-like"/>
    <property type="match status" value="1"/>
</dbReference>
<dbReference type="GO" id="GO:0000785">
    <property type="term" value="C:chromatin"/>
    <property type="evidence" value="ECO:0007669"/>
    <property type="project" value="TreeGrafter"/>
</dbReference>
<name>A0AAF0JGV6_9BASI</name>
<dbReference type="Pfam" id="PF02375">
    <property type="entry name" value="JmjN"/>
    <property type="match status" value="1"/>
</dbReference>
<evidence type="ECO:0000259" key="3">
    <source>
        <dbReference type="SMART" id="SM00558"/>
    </source>
</evidence>
<evidence type="ECO:0000259" key="2">
    <source>
        <dbReference type="SMART" id="SM00545"/>
    </source>
</evidence>
<dbReference type="Proteomes" id="UP001217754">
    <property type="component" value="Chromosome 6"/>
</dbReference>
<dbReference type="PANTHER" id="PTHR10694">
    <property type="entry name" value="LYSINE-SPECIFIC DEMETHYLASE"/>
    <property type="match status" value="1"/>
</dbReference>
<dbReference type="SMART" id="SM00545">
    <property type="entry name" value="JmjN"/>
    <property type="match status" value="1"/>
</dbReference>
<dbReference type="EMBL" id="CP119963">
    <property type="protein sequence ID" value="WFD40291.1"/>
    <property type="molecule type" value="Genomic_DNA"/>
</dbReference>
<feature type="compositionally biased region" description="Low complexity" evidence="1">
    <location>
        <begin position="700"/>
        <end position="735"/>
    </location>
</feature>
<dbReference type="Gene3D" id="2.60.120.650">
    <property type="entry name" value="Cupin"/>
    <property type="match status" value="1"/>
</dbReference>
<dbReference type="Gene3D" id="3.30.40.10">
    <property type="entry name" value="Zinc/RING finger domain, C3HC4 (zinc finger)"/>
    <property type="match status" value="1"/>
</dbReference>
<feature type="region of interest" description="Disordered" evidence="1">
    <location>
        <begin position="235"/>
        <end position="274"/>
    </location>
</feature>
<dbReference type="InterPro" id="IPR003347">
    <property type="entry name" value="JmjC_dom"/>
</dbReference>
<feature type="region of interest" description="Disordered" evidence="1">
    <location>
        <begin position="691"/>
        <end position="735"/>
    </location>
</feature>
<evidence type="ECO:0008006" key="6">
    <source>
        <dbReference type="Google" id="ProtNLM"/>
    </source>
</evidence>
<dbReference type="RefSeq" id="XP_060123188.1">
    <property type="nucleotide sequence ID" value="XM_060267205.1"/>
</dbReference>
<dbReference type="GO" id="GO:0051864">
    <property type="term" value="F:histone H3K36 demethylase activity"/>
    <property type="evidence" value="ECO:0007669"/>
    <property type="project" value="TreeGrafter"/>
</dbReference>
<proteinExistence type="predicted"/>
<dbReference type="SMART" id="SM00558">
    <property type="entry name" value="JmjC"/>
    <property type="match status" value="1"/>
</dbReference>
<protein>
    <recommendedName>
        <fullName evidence="6">[Histone H3]-trimethyl-L-lysine(9) demethylase</fullName>
    </recommendedName>
</protein>
<dbReference type="Pfam" id="PF13832">
    <property type="entry name" value="zf-HC5HC2H_2"/>
    <property type="match status" value="1"/>
</dbReference>
<keyword evidence="5" id="KW-1185">Reference proteome</keyword>
<gene>
    <name evidence="4" type="ORF">MJAP1_003277</name>
</gene>
<feature type="region of interest" description="Disordered" evidence="1">
    <location>
        <begin position="31"/>
        <end position="64"/>
    </location>
</feature>
<dbReference type="InterPro" id="IPR003349">
    <property type="entry name" value="JmjN"/>
</dbReference>
<accession>A0AAF0JGV6</accession>
<dbReference type="InterPro" id="IPR013083">
    <property type="entry name" value="Znf_RING/FYVE/PHD"/>
</dbReference>
<dbReference type="CDD" id="cd15571">
    <property type="entry name" value="ePHD"/>
    <property type="match status" value="1"/>
</dbReference>
<dbReference type="GeneID" id="85226928"/>
<feature type="domain" description="JmjC" evidence="3">
    <location>
        <begin position="338"/>
        <end position="501"/>
    </location>
</feature>
<reference evidence="4" key="1">
    <citation type="submission" date="2023-03" db="EMBL/GenBank/DDBJ databases">
        <title>Mating type loci evolution in Malassezia.</title>
        <authorList>
            <person name="Coelho M.A."/>
        </authorList>
    </citation>
    <scope>NUCLEOTIDE SEQUENCE</scope>
    <source>
        <strain evidence="4">CBS 9431</strain>
    </source>
</reference>
<feature type="domain" description="JmjN" evidence="2">
    <location>
        <begin position="102"/>
        <end position="143"/>
    </location>
</feature>
<dbReference type="Pfam" id="PF02373">
    <property type="entry name" value="JmjC"/>
    <property type="match status" value="1"/>
</dbReference>
<sequence>MAVAALDGAAWGVGLSEGPRAAADTAFGAMERTPVFEQAPEHTPEAAQPAPAQAPPSVSRPKRKPVHLDDIQPAYFYPMDAYVPEHMDDEDEEEDEKVPVQGVPVFTPTMEQFADFYAYCQAIDRWGMQSGIVKIIPPKEWTGSLPSLGMDQPASEEIARIDRVRIKNAITQHFLSAGPGRWKQTNVTRAKVWDAKQWFDLCLDDAQRGPPMARIRAKAEAAVAAEKANAQSRLYTAPPESAKIPSHGDGVRTRSGGASSREPAKSKVGKTHATSGDEWAAFDYRNGWTHEAQDSDTPPSPSEWTPQACRAIESEYWRSLNFGKPPMYGADLQGTLFDQRTTAWNVGELDSLLSRRLKHALPGVTTPYLYFGMWRASFAWHVEDMDLYSINYIHFGAPKQWYAIRQADRQRFESVMAAAFPTDSRKCPHFMRHKSFLASPTFLASQGIRPLRLVQHAQEFVITYPYGYHSGYNMGYNCAESVNFALPTWIDIGREADYCKCELAQESVHFDIDEFFDEPKTKRRKEVRPKEETPPKVALVEAPKDAKKDAKPPADLPYACVFCVSPHVTQGMVPVPREDAAALQRSAASKKSCEVAMHGGALAAHQLCACFIPETYVSDDHVQGAAGIEKARWGLKCQSCTDPMHAKHGAKIQCTKGRCPRAVHVGCALAEDSGWFLDFVPEADADRLEGVAKKSKKGRPAAASATPGSDASAAATPASGAAPAVAPGSHGAAAAPSGSEAAAAVASDTAPGAAVPIAVPPPLHPAIAPEPELSEDAAERLVVLCRAHNPLRQQEEAARREQEFAAFVRNLEIGGWVHIKSGSGVWTTRLRHIDYTLRLMHVDEAPDELPTTVALPLSRLVLDNKVRPPPPATVDHGYVLECKVPVRRTHDATPADGIKETLHSDATAT</sequence>
<dbReference type="AlphaFoldDB" id="A0AAF0JGV6"/>
<dbReference type="GO" id="GO:0005634">
    <property type="term" value="C:nucleus"/>
    <property type="evidence" value="ECO:0007669"/>
    <property type="project" value="TreeGrafter"/>
</dbReference>
<evidence type="ECO:0000313" key="4">
    <source>
        <dbReference type="EMBL" id="WFD40291.1"/>
    </source>
</evidence>
<dbReference type="PANTHER" id="PTHR10694:SF7">
    <property type="entry name" value="[HISTONE H3]-TRIMETHYL-L-LYSINE(9) DEMETHYLASE"/>
    <property type="match status" value="1"/>
</dbReference>
<evidence type="ECO:0000256" key="1">
    <source>
        <dbReference type="SAM" id="MobiDB-lite"/>
    </source>
</evidence>
<dbReference type="GO" id="GO:0032454">
    <property type="term" value="F:histone H3K9 demethylase activity"/>
    <property type="evidence" value="ECO:0007669"/>
    <property type="project" value="TreeGrafter"/>
</dbReference>
<dbReference type="GO" id="GO:0010468">
    <property type="term" value="P:regulation of gene expression"/>
    <property type="evidence" value="ECO:0007669"/>
    <property type="project" value="TreeGrafter"/>
</dbReference>